<dbReference type="InterPro" id="IPR029058">
    <property type="entry name" value="AB_hydrolase_fold"/>
</dbReference>
<accession>A0A8H7RXB0</accession>
<dbReference type="SUPFAM" id="SSF69322">
    <property type="entry name" value="Tricorn protease domain 2"/>
    <property type="match status" value="1"/>
</dbReference>
<dbReference type="InterPro" id="IPR050585">
    <property type="entry name" value="Xaa-Pro_dipeptidyl-ppase/CocE"/>
</dbReference>
<comment type="caution">
    <text evidence="2">The sequence shown here is derived from an EMBL/GenBank/DDBJ whole genome shotgun (WGS) entry which is preliminary data.</text>
</comment>
<dbReference type="PANTHER" id="PTHR43056">
    <property type="entry name" value="PEPTIDASE S9 PROLYL OLIGOPEPTIDASE"/>
    <property type="match status" value="1"/>
</dbReference>
<dbReference type="SUPFAM" id="SSF53474">
    <property type="entry name" value="alpha/beta-Hydrolases"/>
    <property type="match status" value="1"/>
</dbReference>
<evidence type="ECO:0000313" key="3">
    <source>
        <dbReference type="Proteomes" id="UP000646827"/>
    </source>
</evidence>
<dbReference type="GO" id="GO:0006508">
    <property type="term" value="P:proteolysis"/>
    <property type="evidence" value="ECO:0007669"/>
    <property type="project" value="InterPro"/>
</dbReference>
<evidence type="ECO:0000259" key="1">
    <source>
        <dbReference type="Pfam" id="PF00326"/>
    </source>
</evidence>
<gene>
    <name evidence="2" type="ORF">INT45_003089</name>
</gene>
<keyword evidence="3" id="KW-1185">Reference proteome</keyword>
<dbReference type="PANTHER" id="PTHR43056:SF5">
    <property type="entry name" value="PEPTIDASE S9 PROLYL OLIGOPEPTIDASE CATALYTIC DOMAIN-CONTAINING PROTEIN"/>
    <property type="match status" value="1"/>
</dbReference>
<name>A0A8H7RXB0_9FUNG</name>
<dbReference type="InterPro" id="IPR001375">
    <property type="entry name" value="Peptidase_S9_cat"/>
</dbReference>
<dbReference type="EMBL" id="JAEPRB010000175">
    <property type="protein sequence ID" value="KAG2219524.1"/>
    <property type="molecule type" value="Genomic_DNA"/>
</dbReference>
<dbReference type="Pfam" id="PF00326">
    <property type="entry name" value="Peptidase_S9"/>
    <property type="match status" value="1"/>
</dbReference>
<dbReference type="AlphaFoldDB" id="A0A8H7RXB0"/>
<dbReference type="GO" id="GO:0008236">
    <property type="term" value="F:serine-type peptidase activity"/>
    <property type="evidence" value="ECO:0007669"/>
    <property type="project" value="InterPro"/>
</dbReference>
<organism evidence="2 3">
    <name type="scientific">Circinella minor</name>
    <dbReference type="NCBI Taxonomy" id="1195481"/>
    <lineage>
        <taxon>Eukaryota</taxon>
        <taxon>Fungi</taxon>
        <taxon>Fungi incertae sedis</taxon>
        <taxon>Mucoromycota</taxon>
        <taxon>Mucoromycotina</taxon>
        <taxon>Mucoromycetes</taxon>
        <taxon>Mucorales</taxon>
        <taxon>Lichtheimiaceae</taxon>
        <taxon>Circinella</taxon>
    </lineage>
</organism>
<dbReference type="OrthoDB" id="416344at2759"/>
<evidence type="ECO:0000313" key="2">
    <source>
        <dbReference type="EMBL" id="KAG2219524.1"/>
    </source>
</evidence>
<protein>
    <recommendedName>
        <fullName evidence="1">Peptidase S9 prolyl oligopeptidase catalytic domain-containing protein</fullName>
    </recommendedName>
</protein>
<dbReference type="Proteomes" id="UP000646827">
    <property type="component" value="Unassembled WGS sequence"/>
</dbReference>
<dbReference type="InterPro" id="IPR011042">
    <property type="entry name" value="6-blade_b-propeller_TolB-like"/>
</dbReference>
<reference evidence="2 3" key="1">
    <citation type="submission" date="2020-12" db="EMBL/GenBank/DDBJ databases">
        <title>Metabolic potential, ecology and presence of endohyphal bacteria is reflected in genomic diversity of Mucoromycotina.</title>
        <authorList>
            <person name="Muszewska A."/>
            <person name="Okrasinska A."/>
            <person name="Steczkiewicz K."/>
            <person name="Drgas O."/>
            <person name="Orlowska M."/>
            <person name="Perlinska-Lenart U."/>
            <person name="Aleksandrzak-Piekarczyk T."/>
            <person name="Szatraj K."/>
            <person name="Zielenkiewicz U."/>
            <person name="Pilsyk S."/>
            <person name="Malc E."/>
            <person name="Mieczkowski P."/>
            <person name="Kruszewska J.S."/>
            <person name="Biernat P."/>
            <person name="Pawlowska J."/>
        </authorList>
    </citation>
    <scope>NUCLEOTIDE SEQUENCE [LARGE SCALE GENOMIC DNA]</scope>
    <source>
        <strain evidence="2 3">CBS 142.35</strain>
    </source>
</reference>
<dbReference type="Gene3D" id="2.120.10.30">
    <property type="entry name" value="TolB, C-terminal domain"/>
    <property type="match status" value="1"/>
</dbReference>
<dbReference type="Gene3D" id="3.40.50.1820">
    <property type="entry name" value="alpha/beta hydrolase"/>
    <property type="match status" value="1"/>
</dbReference>
<feature type="domain" description="Peptidase S9 prolyl oligopeptidase catalytic" evidence="1">
    <location>
        <begin position="435"/>
        <end position="639"/>
    </location>
</feature>
<proteinExistence type="predicted"/>
<sequence length="657" mass="72638">MANIKPFGTWPSPVSADSLAAGLSASDITVDHQTVYWCEVVPSEQGRGQIFSRSLVSGNEPKPLLPPGYSCVSRVHEYGGGSFTVRNGLVLFSNDKDKRIYSIDTKTNVIEPITNDSNGLLRYGDIKLSDDNTWAVCIEEVHKEQEEPKDVINRLVSVRIGDGAVNILAEGHDFYSTPRISGQKLAFISWDHSNMPWDYTQLNIAEINAEGTALTTSKQVPTVKESFVQPEFSADGTLYVASDRSGFWNLYSYNPNDDNIDLLLPEALDQEFAGPEWRLNGSYYTPLVSDPSKIVCGNKDKLAILDTKAKTLTNIESLSNYITFSFIHSYCDEQTDQEIIIANATSTSAPCELVAYNTHDNSINVLRPSTAPPLDPSYVSIGQEIEFPTTSDKTAYAFFYSPVSPDYAGPEGTKPPLRVLSHGGPTSNTDRGYNRSIQYWTTRGFAIVDVNYGGSTGYGREYRNRLNKQWGVVDVDDCCNAAIYLAEKGLVDGDKLAIEGGSAGGFTTLAALAFRDVFRAGCCQYGISDMTLLAKETHKFESRYPDNLIGEYPKDKDIYEERSPLFSADKITCPVIFFQGSEDKVVPPSQSEVMVNALKKGGVPVAYVKYEGEAHGFRRAENIKRTVELEQWFYGKIFGFPVEGVEGVTIYNLPNQK</sequence>